<sequence length="245" mass="29409">MFSFFGIFIFLKFMIQESSLIKTDYDMLIFTQAWSPTSCYEWEKKSPSHQCNLPPYEEWYIHGLWPTKNGTLGPFFCNRSLPFDFNALHSIREQLELKWINIYKDDKPYRLWQHEWEKHGTCSVDLKSLNTEKKYFKKGLELLNKYDMKYIFNNVNILPNQKYFLQEYLDSIHKILGKNAYLECITNKKRNQIYLSEIRICFNKLFELVDCNGIIQFPSNCNKNDEIIYPDRVPNLMTEPLVVQL</sequence>
<dbReference type="Pfam" id="PF00445">
    <property type="entry name" value="Ribonuclease_T2"/>
    <property type="match status" value="1"/>
</dbReference>
<reference evidence="7" key="1">
    <citation type="submission" date="2025-08" db="UniProtKB">
        <authorList>
            <consortium name="RefSeq"/>
        </authorList>
    </citation>
    <scope>IDENTIFICATION</scope>
</reference>
<proteinExistence type="inferred from homology"/>
<comment type="similarity">
    <text evidence="1 4">Belongs to the RNase T2 family.</text>
</comment>
<evidence type="ECO:0000313" key="6">
    <source>
        <dbReference type="Proteomes" id="UP000695007"/>
    </source>
</evidence>
<dbReference type="KEGG" id="csol:105366098"/>
<organism evidence="6 7">
    <name type="scientific">Ceratosolen solmsi marchali</name>
    <dbReference type="NCBI Taxonomy" id="326594"/>
    <lineage>
        <taxon>Eukaryota</taxon>
        <taxon>Metazoa</taxon>
        <taxon>Ecdysozoa</taxon>
        <taxon>Arthropoda</taxon>
        <taxon>Hexapoda</taxon>
        <taxon>Insecta</taxon>
        <taxon>Pterygota</taxon>
        <taxon>Neoptera</taxon>
        <taxon>Endopterygota</taxon>
        <taxon>Hymenoptera</taxon>
        <taxon>Apocrita</taxon>
        <taxon>Proctotrupomorpha</taxon>
        <taxon>Chalcidoidea</taxon>
        <taxon>Agaonidae</taxon>
        <taxon>Agaoninae</taxon>
        <taxon>Ceratosolen</taxon>
    </lineage>
</organism>
<feature type="active site" evidence="3">
    <location>
        <position position="119"/>
    </location>
</feature>
<dbReference type="InterPro" id="IPR036430">
    <property type="entry name" value="RNase_T2-like_sf"/>
</dbReference>
<evidence type="ECO:0000313" key="7">
    <source>
        <dbReference type="RefSeq" id="XP_011502719.1"/>
    </source>
</evidence>
<dbReference type="SUPFAM" id="SSF55895">
    <property type="entry name" value="Ribonuclease Rh-like"/>
    <property type="match status" value="1"/>
</dbReference>
<accession>A0AAJ6YR76</accession>
<dbReference type="GO" id="GO:0005576">
    <property type="term" value="C:extracellular region"/>
    <property type="evidence" value="ECO:0007669"/>
    <property type="project" value="TreeGrafter"/>
</dbReference>
<dbReference type="GO" id="GO:0033897">
    <property type="term" value="F:ribonuclease T2 activity"/>
    <property type="evidence" value="ECO:0007669"/>
    <property type="project" value="InterPro"/>
</dbReference>
<feature type="active site" evidence="3">
    <location>
        <position position="115"/>
    </location>
</feature>
<evidence type="ECO:0000256" key="5">
    <source>
        <dbReference type="SAM" id="SignalP"/>
    </source>
</evidence>
<name>A0AAJ6YR76_9HYME</name>
<dbReference type="InterPro" id="IPR001568">
    <property type="entry name" value="RNase_T2-like"/>
</dbReference>
<gene>
    <name evidence="7" type="primary">LOC105366098</name>
</gene>
<dbReference type="PANTHER" id="PTHR11240:SF22">
    <property type="entry name" value="RIBONUCLEASE T2"/>
    <property type="match status" value="1"/>
</dbReference>
<dbReference type="GeneID" id="105366098"/>
<feature type="signal peptide" evidence="5">
    <location>
        <begin position="1"/>
        <end position="20"/>
    </location>
</feature>
<keyword evidence="2" id="KW-1015">Disulfide bond</keyword>
<dbReference type="CDD" id="cd01061">
    <property type="entry name" value="RNase_T2_euk"/>
    <property type="match status" value="1"/>
</dbReference>
<dbReference type="PROSITE" id="PS00530">
    <property type="entry name" value="RNASE_T2_1"/>
    <property type="match status" value="1"/>
</dbReference>
<dbReference type="Gene3D" id="3.90.730.10">
    <property type="entry name" value="Ribonuclease T2-like"/>
    <property type="match status" value="1"/>
</dbReference>
<dbReference type="PROSITE" id="PS00531">
    <property type="entry name" value="RNASE_T2_2"/>
    <property type="match status" value="1"/>
</dbReference>
<dbReference type="RefSeq" id="XP_011502719.1">
    <property type="nucleotide sequence ID" value="XM_011504417.1"/>
</dbReference>
<keyword evidence="5" id="KW-0732">Signal</keyword>
<evidence type="ECO:0000256" key="3">
    <source>
        <dbReference type="PIRSR" id="PIRSR633697-1"/>
    </source>
</evidence>
<evidence type="ECO:0000256" key="2">
    <source>
        <dbReference type="ARBA" id="ARBA00023157"/>
    </source>
</evidence>
<dbReference type="GO" id="GO:0006401">
    <property type="term" value="P:RNA catabolic process"/>
    <property type="evidence" value="ECO:0007669"/>
    <property type="project" value="TreeGrafter"/>
</dbReference>
<dbReference type="InterPro" id="IPR033697">
    <property type="entry name" value="Ribonuclease_T2_eukaryotic"/>
</dbReference>
<protein>
    <submittedName>
        <fullName evidence="7">Ribonuclease Oy-like</fullName>
    </submittedName>
</protein>
<dbReference type="InterPro" id="IPR018188">
    <property type="entry name" value="RNase_T2_His_AS_1"/>
</dbReference>
<evidence type="ECO:0000256" key="1">
    <source>
        <dbReference type="ARBA" id="ARBA00007469"/>
    </source>
</evidence>
<dbReference type="InterPro" id="IPR033130">
    <property type="entry name" value="RNase_T2_His_AS_2"/>
</dbReference>
<evidence type="ECO:0000256" key="4">
    <source>
        <dbReference type="RuleBase" id="RU004328"/>
    </source>
</evidence>
<keyword evidence="6" id="KW-1185">Reference proteome</keyword>
<feature type="active site" evidence="3">
    <location>
        <position position="62"/>
    </location>
</feature>
<dbReference type="Proteomes" id="UP000695007">
    <property type="component" value="Unplaced"/>
</dbReference>
<dbReference type="PANTHER" id="PTHR11240">
    <property type="entry name" value="RIBONUCLEASE T2"/>
    <property type="match status" value="1"/>
</dbReference>
<feature type="chain" id="PRO_5042590792" evidence="5">
    <location>
        <begin position="21"/>
        <end position="245"/>
    </location>
</feature>
<dbReference type="AlphaFoldDB" id="A0AAJ6YR76"/>
<dbReference type="GO" id="GO:0003723">
    <property type="term" value="F:RNA binding"/>
    <property type="evidence" value="ECO:0007669"/>
    <property type="project" value="InterPro"/>
</dbReference>